<evidence type="ECO:0000256" key="4">
    <source>
        <dbReference type="ARBA" id="ARBA00022519"/>
    </source>
</evidence>
<comment type="similarity">
    <text evidence="8">Belongs to the binding-protein-dependent transport system permease family.</text>
</comment>
<proteinExistence type="inferred from homology"/>
<dbReference type="EMBL" id="JBHSJB010000011">
    <property type="protein sequence ID" value="MFC5055023.1"/>
    <property type="molecule type" value="Genomic_DNA"/>
</dbReference>
<dbReference type="InterPro" id="IPR035906">
    <property type="entry name" value="MetI-like_sf"/>
</dbReference>
<evidence type="ECO:0000256" key="1">
    <source>
        <dbReference type="ARBA" id="ARBA00004429"/>
    </source>
</evidence>
<feature type="transmembrane region" description="Helical" evidence="8">
    <location>
        <begin position="484"/>
        <end position="507"/>
    </location>
</feature>
<feature type="compositionally biased region" description="Pro residues" evidence="9">
    <location>
        <begin position="13"/>
        <end position="28"/>
    </location>
</feature>
<feature type="domain" description="ABC transmembrane type-1" evidence="10">
    <location>
        <begin position="88"/>
        <end position="273"/>
    </location>
</feature>
<feature type="transmembrane region" description="Helical" evidence="8">
    <location>
        <begin position="532"/>
        <end position="551"/>
    </location>
</feature>
<accession>A0ABV9Y016</accession>
<name>A0ABV9Y016_9PSEU</name>
<feature type="transmembrane region" description="Helical" evidence="8">
    <location>
        <begin position="250"/>
        <end position="276"/>
    </location>
</feature>
<evidence type="ECO:0000256" key="9">
    <source>
        <dbReference type="SAM" id="MobiDB-lite"/>
    </source>
</evidence>
<organism evidence="11 12">
    <name type="scientific">Saccharothrix xinjiangensis</name>
    <dbReference type="NCBI Taxonomy" id="204798"/>
    <lineage>
        <taxon>Bacteria</taxon>
        <taxon>Bacillati</taxon>
        <taxon>Actinomycetota</taxon>
        <taxon>Actinomycetes</taxon>
        <taxon>Pseudonocardiales</taxon>
        <taxon>Pseudonocardiaceae</taxon>
        <taxon>Saccharothrix</taxon>
    </lineage>
</organism>
<evidence type="ECO:0000256" key="5">
    <source>
        <dbReference type="ARBA" id="ARBA00022692"/>
    </source>
</evidence>
<keyword evidence="5 8" id="KW-0812">Transmembrane</keyword>
<feature type="transmembrane region" description="Helical" evidence="8">
    <location>
        <begin position="153"/>
        <end position="176"/>
    </location>
</feature>
<dbReference type="PANTHER" id="PTHR43357">
    <property type="entry name" value="INNER MEMBRANE ABC TRANSPORTER PERMEASE PROTEIN YDCV"/>
    <property type="match status" value="1"/>
</dbReference>
<keyword evidence="3" id="KW-1003">Cell membrane</keyword>
<dbReference type="Pfam" id="PF00528">
    <property type="entry name" value="BPD_transp_1"/>
    <property type="match status" value="2"/>
</dbReference>
<keyword evidence="4" id="KW-0997">Cell inner membrane</keyword>
<feature type="transmembrane region" description="Helical" evidence="8">
    <location>
        <begin position="396"/>
        <end position="417"/>
    </location>
</feature>
<dbReference type="Proteomes" id="UP001595833">
    <property type="component" value="Unassembled WGS sequence"/>
</dbReference>
<dbReference type="PROSITE" id="PS50928">
    <property type="entry name" value="ABC_TM1"/>
    <property type="match status" value="2"/>
</dbReference>
<dbReference type="RefSeq" id="WP_380646503.1">
    <property type="nucleotide sequence ID" value="NZ_BAAAKE010000001.1"/>
</dbReference>
<evidence type="ECO:0000256" key="7">
    <source>
        <dbReference type="ARBA" id="ARBA00023136"/>
    </source>
</evidence>
<keyword evidence="12" id="KW-1185">Reference proteome</keyword>
<feature type="transmembrane region" description="Helical" evidence="8">
    <location>
        <begin position="90"/>
        <end position="114"/>
    </location>
</feature>
<dbReference type="SUPFAM" id="SSF161098">
    <property type="entry name" value="MetI-like"/>
    <property type="match status" value="2"/>
</dbReference>
<keyword evidence="2 8" id="KW-0813">Transport</keyword>
<gene>
    <name evidence="11" type="ORF">ACFPFM_14800</name>
</gene>
<evidence type="ECO:0000259" key="10">
    <source>
        <dbReference type="PROSITE" id="PS50928"/>
    </source>
</evidence>
<evidence type="ECO:0000256" key="6">
    <source>
        <dbReference type="ARBA" id="ARBA00022989"/>
    </source>
</evidence>
<dbReference type="CDD" id="cd06261">
    <property type="entry name" value="TM_PBP2"/>
    <property type="match status" value="2"/>
</dbReference>
<sequence>MARPGAGLTGPVPTGPDPAPPTRAPTPTPTRRTPRHPGAGWAWALAAVLPLAFLGVFFAWPVAAIVGLGLGGGGVLPVLSDARTWSLVGFTLGQAAAATGLALVAGMPVAFVLARCRVRGTGVVRAAVMVPFVLPTVVVGLAFRALWPDGGVLPIVLANAFFNVAVVARTVGGLWARVDRRAEDAARALGASRPRAFASVALPALAPAIGSAASVVFLFCATSFGVVLVLGGARHRTLETEIYLRTVELFDLPGAAALSLLQFAAVVAVLVLGGAARRRRERGLPLRVEPPRRPTGGEWAVVAAAWLVVAALLAPVVGLVARSLSGRDGWSLAGYAALAGTGERGTLAVTGLDAALNSLRAATDATLIALVVGVVSAVVLVGLRRRGSWFAEALDAALMLPLGVSAVTVGFGYLVTMDALPGDFRTSPLLVPLAQALVVTPLVVRVVLPVLRAVDERLRQAAATLGASPWRVWREVDLPLASRSLVAAAGFGFVVALGEFGATSFLARPEAPTLPVVIARLMSRPGELNSQMAYAACALLMVVTTVAVLAIERLRVPSGGEF</sequence>
<feature type="transmembrane region" description="Helical" evidence="8">
    <location>
        <begin position="297"/>
        <end position="321"/>
    </location>
</feature>
<feature type="domain" description="ABC transmembrane type-1" evidence="10">
    <location>
        <begin position="355"/>
        <end position="552"/>
    </location>
</feature>
<feature type="transmembrane region" description="Helical" evidence="8">
    <location>
        <begin position="126"/>
        <end position="147"/>
    </location>
</feature>
<keyword evidence="6 8" id="KW-1133">Transmembrane helix</keyword>
<keyword evidence="7 8" id="KW-0472">Membrane</keyword>
<evidence type="ECO:0000313" key="11">
    <source>
        <dbReference type="EMBL" id="MFC5055023.1"/>
    </source>
</evidence>
<feature type="transmembrane region" description="Helical" evidence="8">
    <location>
        <begin position="197"/>
        <end position="230"/>
    </location>
</feature>
<reference evidence="12" key="1">
    <citation type="journal article" date="2019" name="Int. J. Syst. Evol. Microbiol.">
        <title>The Global Catalogue of Microorganisms (GCM) 10K type strain sequencing project: providing services to taxonomists for standard genome sequencing and annotation.</title>
        <authorList>
            <consortium name="The Broad Institute Genomics Platform"/>
            <consortium name="The Broad Institute Genome Sequencing Center for Infectious Disease"/>
            <person name="Wu L."/>
            <person name="Ma J."/>
        </authorList>
    </citation>
    <scope>NUCLEOTIDE SEQUENCE [LARGE SCALE GENOMIC DNA]</scope>
    <source>
        <strain evidence="12">KCTC 12848</strain>
    </source>
</reference>
<evidence type="ECO:0000256" key="3">
    <source>
        <dbReference type="ARBA" id="ARBA00022475"/>
    </source>
</evidence>
<dbReference type="Gene3D" id="1.10.3720.10">
    <property type="entry name" value="MetI-like"/>
    <property type="match status" value="2"/>
</dbReference>
<dbReference type="PANTHER" id="PTHR43357:SF4">
    <property type="entry name" value="INNER MEMBRANE ABC TRANSPORTER PERMEASE PROTEIN YDCV"/>
    <property type="match status" value="1"/>
</dbReference>
<feature type="transmembrane region" description="Helical" evidence="8">
    <location>
        <begin position="429"/>
        <end position="451"/>
    </location>
</feature>
<feature type="region of interest" description="Disordered" evidence="9">
    <location>
        <begin position="1"/>
        <end position="36"/>
    </location>
</feature>
<comment type="caution">
    <text evidence="11">The sequence shown here is derived from an EMBL/GenBank/DDBJ whole genome shotgun (WGS) entry which is preliminary data.</text>
</comment>
<feature type="transmembrane region" description="Helical" evidence="8">
    <location>
        <begin position="365"/>
        <end position="384"/>
    </location>
</feature>
<comment type="subcellular location">
    <subcellularLocation>
        <location evidence="1">Cell inner membrane</location>
        <topology evidence="1">Multi-pass membrane protein</topology>
    </subcellularLocation>
    <subcellularLocation>
        <location evidence="8">Cell membrane</location>
        <topology evidence="8">Multi-pass membrane protein</topology>
    </subcellularLocation>
</comment>
<evidence type="ECO:0000313" key="12">
    <source>
        <dbReference type="Proteomes" id="UP001595833"/>
    </source>
</evidence>
<evidence type="ECO:0000256" key="8">
    <source>
        <dbReference type="RuleBase" id="RU363032"/>
    </source>
</evidence>
<protein>
    <submittedName>
        <fullName evidence="11">ABC transporter permease</fullName>
    </submittedName>
</protein>
<evidence type="ECO:0000256" key="2">
    <source>
        <dbReference type="ARBA" id="ARBA00022448"/>
    </source>
</evidence>
<feature type="transmembrane region" description="Helical" evidence="8">
    <location>
        <begin position="41"/>
        <end position="70"/>
    </location>
</feature>
<dbReference type="InterPro" id="IPR000515">
    <property type="entry name" value="MetI-like"/>
</dbReference>